<dbReference type="GeneID" id="752709"/>
<dbReference type="SUPFAM" id="SSF52833">
    <property type="entry name" value="Thioredoxin-like"/>
    <property type="match status" value="1"/>
</dbReference>
<proteinExistence type="inferred from homology"/>
<dbReference type="PRINTS" id="PR00421">
    <property type="entry name" value="THIOREDOXIN"/>
</dbReference>
<evidence type="ECO:0000256" key="2">
    <source>
        <dbReference type="PIRNR" id="PIRNR000077"/>
    </source>
</evidence>
<dbReference type="Pfam" id="PF00085">
    <property type="entry name" value="Thioredoxin"/>
    <property type="match status" value="1"/>
</dbReference>
<dbReference type="OrthoDB" id="2121326at2759"/>
<dbReference type="Proteomes" id="UP000007110">
    <property type="component" value="Unassembled WGS sequence"/>
</dbReference>
<sequence length="114" mass="12795">MASGHETFSCLRSKQDFDSILSTSGDKLVVIYFSATWCGPCRSISPEFETLSKDPEIASNVVFCKADVDEASEIAEECEVQCMPTFCFFRGESKIYQFSGGNKGRLREYIAKYK</sequence>
<keyword evidence="6" id="KW-1185">Reference proteome</keyword>
<evidence type="ECO:0000256" key="3">
    <source>
        <dbReference type="PIRSR" id="PIRSR000077-4"/>
    </source>
</evidence>
<dbReference type="KEGG" id="spu:752709"/>
<dbReference type="GO" id="GO:0015035">
    <property type="term" value="F:protein-disulfide reductase activity"/>
    <property type="evidence" value="ECO:0000318"/>
    <property type="project" value="GO_Central"/>
</dbReference>
<dbReference type="PANTHER" id="PTHR46115">
    <property type="entry name" value="THIOREDOXIN-LIKE PROTEIN 1"/>
    <property type="match status" value="1"/>
</dbReference>
<organism evidence="5 6">
    <name type="scientific">Strongylocentrotus purpuratus</name>
    <name type="common">Purple sea urchin</name>
    <dbReference type="NCBI Taxonomy" id="7668"/>
    <lineage>
        <taxon>Eukaryota</taxon>
        <taxon>Metazoa</taxon>
        <taxon>Echinodermata</taxon>
        <taxon>Eleutherozoa</taxon>
        <taxon>Echinozoa</taxon>
        <taxon>Echinoidea</taxon>
        <taxon>Euechinoidea</taxon>
        <taxon>Echinacea</taxon>
        <taxon>Camarodonta</taxon>
        <taxon>Echinidea</taxon>
        <taxon>Strongylocentrotidae</taxon>
        <taxon>Strongylocentrotus</taxon>
    </lineage>
</organism>
<evidence type="ECO:0000313" key="5">
    <source>
        <dbReference type="EnsemblMetazoa" id="XP_030852293"/>
    </source>
</evidence>
<comment type="similarity">
    <text evidence="2">Belongs to the thioredoxin family.</text>
</comment>
<keyword evidence="1 3" id="KW-1015">Disulfide bond</keyword>
<dbReference type="FunFam" id="3.40.30.10:FF:000245">
    <property type="entry name" value="Thioredoxin"/>
    <property type="match status" value="1"/>
</dbReference>
<evidence type="ECO:0000259" key="4">
    <source>
        <dbReference type="PROSITE" id="PS51352"/>
    </source>
</evidence>
<protein>
    <recommendedName>
        <fullName evidence="2">Thioredoxin</fullName>
    </recommendedName>
</protein>
<dbReference type="InterPro" id="IPR017937">
    <property type="entry name" value="Thioredoxin_CS"/>
</dbReference>
<dbReference type="FunCoup" id="A0A7M7PM38">
    <property type="interactions" value="1694"/>
</dbReference>
<reference evidence="5" key="2">
    <citation type="submission" date="2021-01" db="UniProtKB">
        <authorList>
            <consortium name="EnsemblMetazoa"/>
        </authorList>
    </citation>
    <scope>IDENTIFICATION</scope>
</reference>
<dbReference type="PROSITE" id="PS51352">
    <property type="entry name" value="THIOREDOXIN_2"/>
    <property type="match status" value="1"/>
</dbReference>
<dbReference type="InterPro" id="IPR005746">
    <property type="entry name" value="Thioredoxin"/>
</dbReference>
<keyword evidence="3" id="KW-0676">Redox-active center</keyword>
<dbReference type="OMA" id="VIDFCAN"/>
<dbReference type="AlphaFoldDB" id="A0A7M7PM38"/>
<feature type="disulfide bond" description="Redox-active" evidence="3">
    <location>
        <begin position="38"/>
        <end position="41"/>
    </location>
</feature>
<feature type="domain" description="Thioredoxin" evidence="4">
    <location>
        <begin position="1"/>
        <end position="114"/>
    </location>
</feature>
<evidence type="ECO:0000313" key="6">
    <source>
        <dbReference type="Proteomes" id="UP000007110"/>
    </source>
</evidence>
<dbReference type="EnsemblMetazoa" id="XM_030996433">
    <property type="protein sequence ID" value="XP_030852293"/>
    <property type="gene ID" value="LOC752709"/>
</dbReference>
<dbReference type="RefSeq" id="XP_030852293.1">
    <property type="nucleotide sequence ID" value="XM_030996433.1"/>
</dbReference>
<reference evidence="6" key="1">
    <citation type="submission" date="2015-02" db="EMBL/GenBank/DDBJ databases">
        <title>Genome sequencing for Strongylocentrotus purpuratus.</title>
        <authorList>
            <person name="Murali S."/>
            <person name="Liu Y."/>
            <person name="Vee V."/>
            <person name="English A."/>
            <person name="Wang M."/>
            <person name="Skinner E."/>
            <person name="Han Y."/>
            <person name="Muzny D.M."/>
            <person name="Worley K.C."/>
            <person name="Gibbs R.A."/>
        </authorList>
    </citation>
    <scope>NUCLEOTIDE SEQUENCE</scope>
</reference>
<dbReference type="GO" id="GO:0005829">
    <property type="term" value="C:cytosol"/>
    <property type="evidence" value="ECO:0000318"/>
    <property type="project" value="GO_Central"/>
</dbReference>
<accession>A0A7M7PM38</accession>
<evidence type="ECO:0000256" key="1">
    <source>
        <dbReference type="ARBA" id="ARBA00023157"/>
    </source>
</evidence>
<dbReference type="InterPro" id="IPR036249">
    <property type="entry name" value="Thioredoxin-like_sf"/>
</dbReference>
<dbReference type="PIRSF" id="PIRSF000077">
    <property type="entry name" value="Thioredoxin"/>
    <property type="match status" value="1"/>
</dbReference>
<dbReference type="InterPro" id="IPR013766">
    <property type="entry name" value="Thioredoxin_domain"/>
</dbReference>
<dbReference type="CDD" id="cd02947">
    <property type="entry name" value="TRX_family"/>
    <property type="match status" value="1"/>
</dbReference>
<dbReference type="InParanoid" id="A0A7M7PM38"/>
<name>A0A7M7PM38_STRPU</name>
<dbReference type="PROSITE" id="PS00194">
    <property type="entry name" value="THIOREDOXIN_1"/>
    <property type="match status" value="1"/>
</dbReference>
<dbReference type="Gene3D" id="3.40.30.10">
    <property type="entry name" value="Glutaredoxin"/>
    <property type="match status" value="1"/>
</dbReference>